<feature type="domain" description="3-hydroxyacyl-CoA dehydrogenase C-terminal" evidence="19">
    <location>
        <begin position="482"/>
        <end position="546"/>
    </location>
</feature>
<keyword evidence="9" id="KW-0520">NAD</keyword>
<gene>
    <name evidence="21" type="ORF">CYMTET_21057</name>
</gene>
<evidence type="ECO:0008006" key="23">
    <source>
        <dbReference type="Google" id="ProtNLM"/>
    </source>
</evidence>
<comment type="pathway">
    <text evidence="4">Lipid metabolism; fatty acid beta-oxidation.</text>
</comment>
<evidence type="ECO:0000256" key="6">
    <source>
        <dbReference type="ARBA" id="ARBA00011245"/>
    </source>
</evidence>
<dbReference type="CDD" id="cd06558">
    <property type="entry name" value="crotonase-like"/>
    <property type="match status" value="1"/>
</dbReference>
<comment type="subcellular location">
    <subcellularLocation>
        <location evidence="3">Peroxisome</location>
    </subcellularLocation>
</comment>
<evidence type="ECO:0000256" key="16">
    <source>
        <dbReference type="ARBA" id="ARBA00023709"/>
    </source>
</evidence>
<evidence type="ECO:0000256" key="12">
    <source>
        <dbReference type="ARBA" id="ARBA00023235"/>
    </source>
</evidence>
<comment type="similarity">
    <text evidence="5">In the N-terminal section; belongs to the enoyl-CoA hydratase/isomerase family.</text>
</comment>
<evidence type="ECO:0000256" key="17">
    <source>
        <dbReference type="ARBA" id="ARBA00023717"/>
    </source>
</evidence>
<dbReference type="Pfam" id="PF02737">
    <property type="entry name" value="3HCDH_N"/>
    <property type="match status" value="1"/>
</dbReference>
<comment type="catalytic activity">
    <reaction evidence="15">
        <text>(3S)-3-hydroxybutanoyl-CoA = (3R)-3-hydroxybutanoyl-CoA</text>
        <dbReference type="Rhea" id="RHEA:21760"/>
        <dbReference type="ChEBI" id="CHEBI:57315"/>
        <dbReference type="ChEBI" id="CHEBI:57316"/>
        <dbReference type="EC" id="5.1.2.3"/>
    </reaction>
</comment>
<dbReference type="InterPro" id="IPR029045">
    <property type="entry name" value="ClpP/crotonase-like_dom_sf"/>
</dbReference>
<comment type="catalytic activity">
    <reaction evidence="16">
        <text>a (3S)-3-hydroxyacyl-CoA = a (2E)-enoyl-CoA + H2O</text>
        <dbReference type="Rhea" id="RHEA:16105"/>
        <dbReference type="ChEBI" id="CHEBI:15377"/>
        <dbReference type="ChEBI" id="CHEBI:57318"/>
        <dbReference type="ChEBI" id="CHEBI:58856"/>
        <dbReference type="EC" id="4.2.1.17"/>
    </reaction>
</comment>
<keyword evidence="22" id="KW-1185">Reference proteome</keyword>
<dbReference type="GO" id="GO:0008692">
    <property type="term" value="F:3-hydroxybutyryl-CoA epimerase activity"/>
    <property type="evidence" value="ECO:0007669"/>
    <property type="project" value="UniProtKB-EC"/>
</dbReference>
<evidence type="ECO:0000256" key="5">
    <source>
        <dbReference type="ARBA" id="ARBA00008750"/>
    </source>
</evidence>
<dbReference type="Gene3D" id="1.10.1040.50">
    <property type="match status" value="1"/>
</dbReference>
<dbReference type="GO" id="GO:0004300">
    <property type="term" value="F:enoyl-CoA hydratase activity"/>
    <property type="evidence" value="ECO:0007669"/>
    <property type="project" value="UniProtKB-EC"/>
</dbReference>
<dbReference type="InterPro" id="IPR008927">
    <property type="entry name" value="6-PGluconate_DH-like_C_sf"/>
</dbReference>
<evidence type="ECO:0000256" key="1">
    <source>
        <dbReference type="ARBA" id="ARBA00000452"/>
    </source>
</evidence>
<keyword evidence="7" id="KW-0276">Fatty acid metabolism</keyword>
<dbReference type="EMBL" id="LGRX02010328">
    <property type="protein sequence ID" value="KAK3270552.1"/>
    <property type="molecule type" value="Genomic_DNA"/>
</dbReference>
<evidence type="ECO:0000313" key="22">
    <source>
        <dbReference type="Proteomes" id="UP001190700"/>
    </source>
</evidence>
<evidence type="ECO:0000256" key="14">
    <source>
        <dbReference type="ARBA" id="ARBA00023268"/>
    </source>
</evidence>
<dbReference type="GO" id="GO:0005777">
    <property type="term" value="C:peroxisome"/>
    <property type="evidence" value="ECO:0007669"/>
    <property type="project" value="UniProtKB-SubCell"/>
</dbReference>
<dbReference type="Gene3D" id="3.90.226.10">
    <property type="entry name" value="2-enoyl-CoA Hydratase, Chain A, domain 1"/>
    <property type="match status" value="1"/>
</dbReference>
<dbReference type="PROSITE" id="PS00166">
    <property type="entry name" value="ENOYL_COA_HYDRATASE"/>
    <property type="match status" value="1"/>
</dbReference>
<comment type="caution">
    <text evidence="21">The sequence shown here is derived from an EMBL/GenBank/DDBJ whole genome shotgun (WGS) entry which is preliminary data.</text>
</comment>
<dbReference type="PANTHER" id="PTHR23309">
    <property type="entry name" value="3-HYDROXYACYL-COA DEHYROGENASE"/>
    <property type="match status" value="1"/>
</dbReference>
<evidence type="ECO:0000313" key="21">
    <source>
        <dbReference type="EMBL" id="KAK3270552.1"/>
    </source>
</evidence>
<reference evidence="21 22" key="1">
    <citation type="journal article" date="2015" name="Genome Biol. Evol.">
        <title>Comparative Genomics of a Bacterivorous Green Alga Reveals Evolutionary Causalities and Consequences of Phago-Mixotrophic Mode of Nutrition.</title>
        <authorList>
            <person name="Burns J.A."/>
            <person name="Paasch A."/>
            <person name="Narechania A."/>
            <person name="Kim E."/>
        </authorList>
    </citation>
    <scope>NUCLEOTIDE SEQUENCE [LARGE SCALE GENOMIC DNA]</scope>
    <source>
        <strain evidence="21 22">PLY_AMNH</strain>
    </source>
</reference>
<comment type="similarity">
    <text evidence="18">Belongs to the enoyl-CoA hydratase/isomerase family.</text>
</comment>
<keyword evidence="12" id="KW-0413">Isomerase</keyword>
<sequence length="552" mass="58047">MAVQYSVHDDVALLAISYPPVNALGYEVRKGLLECSGKAFADQSIKALVIVGEGKTFPAGADVSEFSKGTTAEFPLTEVIAHIEAGPKPVIAAIHGTALGGGLELALGCHFRLAVPSAKVGLPEVHLGIIPGAGGTQRLPRVTPAVKAAEIISSGVHLSAQAALKAGILDRVIPAGEDLRTAALAVARSLMSSPLDSMRVSGRPVVGGREALSELAALKSVVAKKARGMKSPVACVEAVQAAVESASFEDGMNEEMRIMFELFTDPQARALQYAFFAERQAKKVPELQQLSPSDRPAQVQSVGIIGAGTMGAGIAVCFLDAGIPVVLVDMQQAALDRGVGYIQHTYDSKVKSKRMAPATAEKRMSMLRGALDYGAVSEVDLVVEAAFEGMAIKKDIFGKLDKICKADTILATNTSTLDIDVIASATFRPDKVVGMHFFSPANIMMLLEVVKGKASSKRTLATAFALAGPLKKVAVMVGNCHGFVGNRMVYTYGAEAVFLVEEGASPAQVDGVLEKFGLAMGPLKMSDLAGLDVSWRVRQVRRELACDGHPPK</sequence>
<comment type="catalytic activity">
    <reaction evidence="1">
        <text>a (3Z)-enoyl-CoA = a 4-saturated (2E)-enoyl-CoA</text>
        <dbReference type="Rhea" id="RHEA:45900"/>
        <dbReference type="ChEBI" id="CHEBI:85097"/>
        <dbReference type="ChEBI" id="CHEBI:85489"/>
        <dbReference type="EC" id="5.3.3.8"/>
    </reaction>
</comment>
<dbReference type="Gene3D" id="3.40.50.720">
    <property type="entry name" value="NAD(P)-binding Rossmann-like Domain"/>
    <property type="match status" value="1"/>
</dbReference>
<evidence type="ECO:0000256" key="2">
    <source>
        <dbReference type="ARBA" id="ARBA00000765"/>
    </source>
</evidence>
<evidence type="ECO:0000256" key="3">
    <source>
        <dbReference type="ARBA" id="ARBA00004275"/>
    </source>
</evidence>
<evidence type="ECO:0000259" key="19">
    <source>
        <dbReference type="Pfam" id="PF00725"/>
    </source>
</evidence>
<feature type="domain" description="3-hydroxyacyl-CoA dehydrogenase NAD binding" evidence="20">
    <location>
        <begin position="302"/>
        <end position="479"/>
    </location>
</feature>
<dbReference type="SUPFAM" id="SSF51735">
    <property type="entry name" value="NAD(P)-binding Rossmann-fold domains"/>
    <property type="match status" value="1"/>
</dbReference>
<evidence type="ECO:0000256" key="8">
    <source>
        <dbReference type="ARBA" id="ARBA00023002"/>
    </source>
</evidence>
<evidence type="ECO:0000256" key="9">
    <source>
        <dbReference type="ARBA" id="ARBA00023027"/>
    </source>
</evidence>
<dbReference type="InterPro" id="IPR018376">
    <property type="entry name" value="Enoyl-CoA_hyd/isom_CS"/>
</dbReference>
<proteinExistence type="inferred from homology"/>
<dbReference type="GO" id="GO:0004165">
    <property type="term" value="F:delta(3)-delta(2)-enoyl-CoA isomerase activity"/>
    <property type="evidence" value="ECO:0007669"/>
    <property type="project" value="UniProtKB-EC"/>
</dbReference>
<accession>A0AAE0G336</accession>
<organism evidence="21 22">
    <name type="scientific">Cymbomonas tetramitiformis</name>
    <dbReference type="NCBI Taxonomy" id="36881"/>
    <lineage>
        <taxon>Eukaryota</taxon>
        <taxon>Viridiplantae</taxon>
        <taxon>Chlorophyta</taxon>
        <taxon>Pyramimonadophyceae</taxon>
        <taxon>Pyramimonadales</taxon>
        <taxon>Pyramimonadaceae</taxon>
        <taxon>Cymbomonas</taxon>
    </lineage>
</organism>
<name>A0AAE0G336_9CHLO</name>
<dbReference type="PANTHER" id="PTHR23309:SF49">
    <property type="entry name" value="PEROXISOMAL BIFUNCTIONAL ENZYME"/>
    <property type="match status" value="1"/>
</dbReference>
<dbReference type="InterPro" id="IPR036291">
    <property type="entry name" value="NAD(P)-bd_dom_sf"/>
</dbReference>
<protein>
    <recommendedName>
        <fullName evidence="23">Enoyl-CoA hydratase</fullName>
    </recommendedName>
</protein>
<keyword evidence="8" id="KW-0560">Oxidoreductase</keyword>
<dbReference type="Proteomes" id="UP001190700">
    <property type="component" value="Unassembled WGS sequence"/>
</dbReference>
<dbReference type="InterPro" id="IPR006176">
    <property type="entry name" value="3-OHacyl-CoA_DH_NAD-bd"/>
</dbReference>
<evidence type="ECO:0000256" key="13">
    <source>
        <dbReference type="ARBA" id="ARBA00023239"/>
    </source>
</evidence>
<dbReference type="InterPro" id="IPR001753">
    <property type="entry name" value="Enoyl-CoA_hydra/iso"/>
</dbReference>
<evidence type="ECO:0000256" key="10">
    <source>
        <dbReference type="ARBA" id="ARBA00023098"/>
    </source>
</evidence>
<comment type="subunit">
    <text evidence="6">Monomer.</text>
</comment>
<dbReference type="GO" id="GO:0003857">
    <property type="term" value="F:(3S)-3-hydroxyacyl-CoA dehydrogenase (NAD+) activity"/>
    <property type="evidence" value="ECO:0007669"/>
    <property type="project" value="TreeGrafter"/>
</dbReference>
<evidence type="ECO:0000256" key="7">
    <source>
        <dbReference type="ARBA" id="ARBA00022832"/>
    </source>
</evidence>
<comment type="catalytic activity">
    <reaction evidence="17">
        <text>a 4-saturated-(3S)-3-hydroxyacyl-CoA = a (3E)-enoyl-CoA + H2O</text>
        <dbReference type="Rhea" id="RHEA:20724"/>
        <dbReference type="ChEBI" id="CHEBI:15377"/>
        <dbReference type="ChEBI" id="CHEBI:58521"/>
        <dbReference type="ChEBI" id="CHEBI:137480"/>
        <dbReference type="EC" id="4.2.1.17"/>
    </reaction>
</comment>
<keyword evidence="14" id="KW-0511">Multifunctional enzyme</keyword>
<comment type="catalytic activity">
    <reaction evidence="2">
        <text>a (3E)-enoyl-CoA = a 4-saturated (2E)-enoyl-CoA</text>
        <dbReference type="Rhea" id="RHEA:45228"/>
        <dbReference type="ChEBI" id="CHEBI:58521"/>
        <dbReference type="ChEBI" id="CHEBI:85097"/>
        <dbReference type="EC" id="5.3.3.8"/>
    </reaction>
</comment>
<evidence type="ECO:0000259" key="20">
    <source>
        <dbReference type="Pfam" id="PF02737"/>
    </source>
</evidence>
<keyword evidence="13" id="KW-0456">Lyase</keyword>
<dbReference type="InterPro" id="IPR006108">
    <property type="entry name" value="3HC_DH_C"/>
</dbReference>
<evidence type="ECO:0000256" key="4">
    <source>
        <dbReference type="ARBA" id="ARBA00005005"/>
    </source>
</evidence>
<dbReference type="FunFam" id="3.40.50.720:FF:000009">
    <property type="entry name" value="Fatty oxidation complex, alpha subunit"/>
    <property type="match status" value="1"/>
</dbReference>
<evidence type="ECO:0000256" key="11">
    <source>
        <dbReference type="ARBA" id="ARBA00023140"/>
    </source>
</evidence>
<dbReference type="GO" id="GO:0006635">
    <property type="term" value="P:fatty acid beta-oxidation"/>
    <property type="evidence" value="ECO:0007669"/>
    <property type="project" value="TreeGrafter"/>
</dbReference>
<keyword evidence="11" id="KW-0576">Peroxisome</keyword>
<evidence type="ECO:0000256" key="15">
    <source>
        <dbReference type="ARBA" id="ARBA00023701"/>
    </source>
</evidence>
<dbReference type="AlphaFoldDB" id="A0AAE0G336"/>
<dbReference type="Pfam" id="PF00378">
    <property type="entry name" value="ECH_1"/>
    <property type="match status" value="1"/>
</dbReference>
<evidence type="ECO:0000256" key="18">
    <source>
        <dbReference type="RuleBase" id="RU003707"/>
    </source>
</evidence>
<dbReference type="SUPFAM" id="SSF52096">
    <property type="entry name" value="ClpP/crotonase"/>
    <property type="match status" value="1"/>
</dbReference>
<dbReference type="GO" id="GO:0070403">
    <property type="term" value="F:NAD+ binding"/>
    <property type="evidence" value="ECO:0007669"/>
    <property type="project" value="InterPro"/>
</dbReference>
<dbReference type="Pfam" id="PF00725">
    <property type="entry name" value="3HCDH"/>
    <property type="match status" value="1"/>
</dbReference>
<dbReference type="SUPFAM" id="SSF48179">
    <property type="entry name" value="6-phosphogluconate dehydrogenase C-terminal domain-like"/>
    <property type="match status" value="1"/>
</dbReference>
<keyword evidence="10" id="KW-0443">Lipid metabolism</keyword>